<accession>A0AAW1A7P8</accession>
<protein>
    <submittedName>
        <fullName evidence="1">Uncharacterized protein</fullName>
    </submittedName>
</protein>
<dbReference type="EMBL" id="JAWNGG020000053">
    <property type="protein sequence ID" value="KAK9305279.1"/>
    <property type="molecule type" value="Genomic_DNA"/>
</dbReference>
<evidence type="ECO:0000313" key="1">
    <source>
        <dbReference type="EMBL" id="KAK9305279.1"/>
    </source>
</evidence>
<proteinExistence type="predicted"/>
<name>A0AAW1A7P8_9HYME</name>
<organism evidence="1 2">
    <name type="scientific">Tetragonisca angustula</name>
    <dbReference type="NCBI Taxonomy" id="166442"/>
    <lineage>
        <taxon>Eukaryota</taxon>
        <taxon>Metazoa</taxon>
        <taxon>Ecdysozoa</taxon>
        <taxon>Arthropoda</taxon>
        <taxon>Hexapoda</taxon>
        <taxon>Insecta</taxon>
        <taxon>Pterygota</taxon>
        <taxon>Neoptera</taxon>
        <taxon>Endopterygota</taxon>
        <taxon>Hymenoptera</taxon>
        <taxon>Apocrita</taxon>
        <taxon>Aculeata</taxon>
        <taxon>Apoidea</taxon>
        <taxon>Anthophila</taxon>
        <taxon>Apidae</taxon>
        <taxon>Tetragonisca</taxon>
    </lineage>
</organism>
<dbReference type="Proteomes" id="UP001432146">
    <property type="component" value="Unassembled WGS sequence"/>
</dbReference>
<evidence type="ECO:0000313" key="2">
    <source>
        <dbReference type="Proteomes" id="UP001432146"/>
    </source>
</evidence>
<sequence length="150" mass="17822">MLGSRKWFTEFEKYTFENQEKDTKTWARRISQKLDARLQRFPGFYNIINFPAVVSFVSRCRPYDFHFFPISRRSSHPFVGKAGIADVSVFRCAREHRDGNCLILARSQEALDLLGTRLLISQRTRLPSGFKFCQEDDFLRRRRYISMRPT</sequence>
<gene>
    <name evidence="1" type="ORF">QLX08_003637</name>
</gene>
<comment type="caution">
    <text evidence="1">The sequence shown here is derived from an EMBL/GenBank/DDBJ whole genome shotgun (WGS) entry which is preliminary data.</text>
</comment>
<dbReference type="AlphaFoldDB" id="A0AAW1A7P8"/>
<reference evidence="1 2" key="1">
    <citation type="submission" date="2024-05" db="EMBL/GenBank/DDBJ databases">
        <title>The nuclear and mitochondrial genome assemblies of Tetragonisca angustula (Apidae: Meliponini), a tiny yet remarkable pollinator in the Neotropics.</title>
        <authorList>
            <person name="Ferrari R."/>
            <person name="Ricardo P.C."/>
            <person name="Dias F.C."/>
            <person name="Araujo N.S."/>
            <person name="Soares D.O."/>
            <person name="Zhou Q.-S."/>
            <person name="Zhu C.-D."/>
            <person name="Coutinho L."/>
            <person name="Airas M.C."/>
            <person name="Batista T.M."/>
        </authorList>
    </citation>
    <scope>NUCLEOTIDE SEQUENCE [LARGE SCALE GENOMIC DNA]</scope>
    <source>
        <strain evidence="1">ASF017062</strain>
        <tissue evidence="1">Abdomen</tissue>
    </source>
</reference>
<keyword evidence="2" id="KW-1185">Reference proteome</keyword>